<evidence type="ECO:0000313" key="3">
    <source>
        <dbReference type="EMBL" id="RIJ42867.1"/>
    </source>
</evidence>
<keyword evidence="4" id="KW-1185">Reference proteome</keyword>
<accession>A0A399SLM7</accession>
<dbReference type="RefSeq" id="WP_119430749.1">
    <property type="nucleotide sequence ID" value="NZ_QWGE01000001.1"/>
</dbReference>
<name>A0A399SLM7_9BACT</name>
<reference evidence="4" key="1">
    <citation type="submission" date="2018-08" db="EMBL/GenBank/DDBJ databases">
        <title>Mucilaginibacter sp. MYSH2.</title>
        <authorList>
            <person name="Seo T."/>
        </authorList>
    </citation>
    <scope>NUCLEOTIDE SEQUENCE [LARGE SCALE GENOMIC DNA]</scope>
    <source>
        <strain evidence="4">KIRAN</strain>
    </source>
</reference>
<organism evidence="3 4">
    <name type="scientific">Pontibacter oryzae</name>
    <dbReference type="NCBI Taxonomy" id="2304593"/>
    <lineage>
        <taxon>Bacteria</taxon>
        <taxon>Pseudomonadati</taxon>
        <taxon>Bacteroidota</taxon>
        <taxon>Cytophagia</taxon>
        <taxon>Cytophagales</taxon>
        <taxon>Hymenobacteraceae</taxon>
        <taxon>Pontibacter</taxon>
    </lineage>
</organism>
<sequence>MQNTLKLILATLPVFMAETVMAQAQHISKLEVPKKQVYIVAASHLQIDTLILHDKAILQFAPEQQHTLKVKYGYIGDKCTITAAGENGKHGRLGVSGEGGSSGGSIAVDMHFMKLGSLTIDTRGGNGGDGYVGKHGQKPRIEVNTIRVADGKGGYTIVEKEHLVDGTSGEHGTAPGPGGNGGDLILSYSSNGFIPTFNRDDAPHSVTVLYQAGEDGKQGQDGVSFTTGNGHVGSLYQAFGEPKDGKINISKKPGAAGTASVK</sequence>
<dbReference type="OrthoDB" id="853465at2"/>
<proteinExistence type="predicted"/>
<evidence type="ECO:0000313" key="4">
    <source>
        <dbReference type="Proteomes" id="UP000266005"/>
    </source>
</evidence>
<dbReference type="EMBL" id="QWGE01000001">
    <property type="protein sequence ID" value="RIJ42867.1"/>
    <property type="molecule type" value="Genomic_DNA"/>
</dbReference>
<feature type="chain" id="PRO_5017347725" evidence="2">
    <location>
        <begin position="23"/>
        <end position="262"/>
    </location>
</feature>
<evidence type="ECO:0000256" key="1">
    <source>
        <dbReference type="SAM" id="MobiDB-lite"/>
    </source>
</evidence>
<dbReference type="AlphaFoldDB" id="A0A399SLM7"/>
<comment type="caution">
    <text evidence="3">The sequence shown here is derived from an EMBL/GenBank/DDBJ whole genome shotgun (WGS) entry which is preliminary data.</text>
</comment>
<evidence type="ECO:0000256" key="2">
    <source>
        <dbReference type="SAM" id="SignalP"/>
    </source>
</evidence>
<feature type="signal peptide" evidence="2">
    <location>
        <begin position="1"/>
        <end position="22"/>
    </location>
</feature>
<dbReference type="Proteomes" id="UP000266005">
    <property type="component" value="Unassembled WGS sequence"/>
</dbReference>
<gene>
    <name evidence="3" type="ORF">D1627_03210</name>
</gene>
<keyword evidence="2" id="KW-0732">Signal</keyword>
<feature type="region of interest" description="Disordered" evidence="1">
    <location>
        <begin position="243"/>
        <end position="262"/>
    </location>
</feature>
<protein>
    <submittedName>
        <fullName evidence="3">Uncharacterized protein</fullName>
    </submittedName>
</protein>